<dbReference type="AlphaFoldDB" id="A0AA88NU21"/>
<dbReference type="SMART" id="SM00409">
    <property type="entry name" value="IG"/>
    <property type="match status" value="5"/>
</dbReference>
<accession>A0AA88NU21</accession>
<evidence type="ECO:0000256" key="12">
    <source>
        <dbReference type="SAM" id="SignalP"/>
    </source>
</evidence>
<dbReference type="GO" id="GO:0042130">
    <property type="term" value="P:negative regulation of T cell proliferation"/>
    <property type="evidence" value="ECO:0007669"/>
    <property type="project" value="TreeGrafter"/>
</dbReference>
<evidence type="ECO:0000313" key="14">
    <source>
        <dbReference type="EMBL" id="KAK2863591.1"/>
    </source>
</evidence>
<keyword evidence="4 12" id="KW-0732">Signal</keyword>
<dbReference type="GO" id="GO:0071222">
    <property type="term" value="P:cellular response to lipopolysaccharide"/>
    <property type="evidence" value="ECO:0007669"/>
    <property type="project" value="TreeGrafter"/>
</dbReference>
<dbReference type="GO" id="GO:0007166">
    <property type="term" value="P:cell surface receptor signaling pathway"/>
    <property type="evidence" value="ECO:0007669"/>
    <property type="project" value="TreeGrafter"/>
</dbReference>
<feature type="transmembrane region" description="Helical" evidence="11">
    <location>
        <begin position="132"/>
        <end position="156"/>
    </location>
</feature>
<dbReference type="SMART" id="SM00406">
    <property type="entry name" value="IGv"/>
    <property type="match status" value="5"/>
</dbReference>
<dbReference type="InterPro" id="IPR013783">
    <property type="entry name" value="Ig-like_fold"/>
</dbReference>
<evidence type="ECO:0000256" key="5">
    <source>
        <dbReference type="ARBA" id="ARBA00022989"/>
    </source>
</evidence>
<keyword evidence="15" id="KW-1185">Reference proteome</keyword>
<keyword evidence="8" id="KW-0675">Receptor</keyword>
<feature type="domain" description="Ig-like" evidence="13">
    <location>
        <begin position="11"/>
        <end position="124"/>
    </location>
</feature>
<organism evidence="14 15">
    <name type="scientific">Channa striata</name>
    <name type="common">Snakehead murrel</name>
    <name type="synonym">Ophicephalus striatus</name>
    <dbReference type="NCBI Taxonomy" id="64152"/>
    <lineage>
        <taxon>Eukaryota</taxon>
        <taxon>Metazoa</taxon>
        <taxon>Chordata</taxon>
        <taxon>Craniata</taxon>
        <taxon>Vertebrata</taxon>
        <taxon>Euteleostomi</taxon>
        <taxon>Actinopterygii</taxon>
        <taxon>Neopterygii</taxon>
        <taxon>Teleostei</taxon>
        <taxon>Neoteleostei</taxon>
        <taxon>Acanthomorphata</taxon>
        <taxon>Anabantaria</taxon>
        <taxon>Anabantiformes</taxon>
        <taxon>Channoidei</taxon>
        <taxon>Channidae</taxon>
        <taxon>Channa</taxon>
    </lineage>
</organism>
<evidence type="ECO:0000259" key="13">
    <source>
        <dbReference type="PROSITE" id="PS50835"/>
    </source>
</evidence>
<evidence type="ECO:0000256" key="10">
    <source>
        <dbReference type="ARBA" id="ARBA00023319"/>
    </source>
</evidence>
<dbReference type="EMBL" id="JAUPFM010000001">
    <property type="protein sequence ID" value="KAK2863591.1"/>
    <property type="molecule type" value="Genomic_DNA"/>
</dbReference>
<dbReference type="Proteomes" id="UP001187415">
    <property type="component" value="Unassembled WGS sequence"/>
</dbReference>
<protein>
    <recommendedName>
        <fullName evidence="13">Ig-like domain-containing protein</fullName>
    </recommendedName>
</protein>
<evidence type="ECO:0000256" key="3">
    <source>
        <dbReference type="ARBA" id="ARBA00022692"/>
    </source>
</evidence>
<dbReference type="GO" id="GO:0042102">
    <property type="term" value="P:positive regulation of T cell proliferation"/>
    <property type="evidence" value="ECO:0007669"/>
    <property type="project" value="TreeGrafter"/>
</dbReference>
<proteinExistence type="predicted"/>
<dbReference type="SUPFAM" id="SSF48726">
    <property type="entry name" value="Immunoglobulin"/>
    <property type="match status" value="5"/>
</dbReference>
<dbReference type="PROSITE" id="PS50835">
    <property type="entry name" value="IG_LIKE"/>
    <property type="match status" value="4"/>
</dbReference>
<feature type="domain" description="Ig-like" evidence="13">
    <location>
        <begin position="163"/>
        <end position="269"/>
    </location>
</feature>
<evidence type="ECO:0000313" key="15">
    <source>
        <dbReference type="Proteomes" id="UP001187415"/>
    </source>
</evidence>
<dbReference type="InterPro" id="IPR003599">
    <property type="entry name" value="Ig_sub"/>
</dbReference>
<keyword evidence="9" id="KW-0325">Glycoprotein</keyword>
<sequence>MRIFVLLAIAVDVSQHASAVESHEGDQFVLLPCEFPTFDVDFPTVVWSRYDLNPTTVHLRQKEGDDLQNQNHVYSGRTSMKSDALETGDLSLNIRKPSLFDNGIYTCTVRRYGQQLSRTEVKLQVHRTGVPAGVVILLVLLVLLLLAGGAIVGLAVHFRTYFSKVYHVEVDSGAESVQLPCKALVPVPNNVKVEWTNGNNWKVYVYQDGSEQTAKQHTFYRERTEMRRNLPKVVDFSLTLKYPTEGDENIYTCTVSNGQGNVLVKKQVHLKVKVQRIDLDSDEKSVQLPCTTTLHLPEDIRVEWSCSNNRKVHVHHNGSDHPDDQDDFYRGRTQMRGNLKNTGDLSLTLKYPTDVDRNIYTCTVYNREGNILMRKQVKLRVKVCQVEVDQGVESVQLPFRTLGDLPEDTTVEWTDNKDRKVHVYQNGSEQPEQKNQVYRERTEMTKDLLKTGDFSLTLKNPKHKDEGRYVCRVESTIRRKKIALLKVRIPNEDRDTQVGVEVEEGVESVLLPFRTTEDLPEDTTVEWERYQPKPFMLVHKYQDGSDQPGQQDQVYRDRSEMKEDPLKTGDFSLTLKYPTVRDTGNYFCSVYSRNIWRNQTVILKVKDRLHDKVETVDIRNGNSSTDPTPLMADHSG</sequence>
<dbReference type="GO" id="GO:0031295">
    <property type="term" value="P:T cell costimulation"/>
    <property type="evidence" value="ECO:0007669"/>
    <property type="project" value="TreeGrafter"/>
</dbReference>
<keyword evidence="10" id="KW-0393">Immunoglobulin domain</keyword>
<dbReference type="PANTHER" id="PTHR25466">
    <property type="entry name" value="T-LYMPHOCYTE ACTIVATION ANTIGEN"/>
    <property type="match status" value="1"/>
</dbReference>
<feature type="domain" description="Ig-like" evidence="13">
    <location>
        <begin position="490"/>
        <end position="590"/>
    </location>
</feature>
<keyword evidence="7" id="KW-1015">Disulfide bond</keyword>
<evidence type="ECO:0000256" key="7">
    <source>
        <dbReference type="ARBA" id="ARBA00023157"/>
    </source>
</evidence>
<evidence type="ECO:0000256" key="9">
    <source>
        <dbReference type="ARBA" id="ARBA00023180"/>
    </source>
</evidence>
<feature type="domain" description="Ig-like" evidence="13">
    <location>
        <begin position="352"/>
        <end position="483"/>
    </location>
</feature>
<dbReference type="InterPro" id="IPR013106">
    <property type="entry name" value="Ig_V-set"/>
</dbReference>
<gene>
    <name evidence="14" type="ORF">Q5P01_003124</name>
</gene>
<name>A0AA88NU21_CHASR</name>
<dbReference type="GO" id="GO:0009897">
    <property type="term" value="C:external side of plasma membrane"/>
    <property type="evidence" value="ECO:0007669"/>
    <property type="project" value="TreeGrafter"/>
</dbReference>
<dbReference type="GO" id="GO:0006955">
    <property type="term" value="P:immune response"/>
    <property type="evidence" value="ECO:0007669"/>
    <property type="project" value="TreeGrafter"/>
</dbReference>
<dbReference type="InterPro" id="IPR051713">
    <property type="entry name" value="T-cell_Activation_Regulation"/>
</dbReference>
<feature type="signal peptide" evidence="12">
    <location>
        <begin position="1"/>
        <end position="19"/>
    </location>
</feature>
<evidence type="ECO:0000256" key="2">
    <source>
        <dbReference type="ARBA" id="ARBA00022475"/>
    </source>
</evidence>
<keyword evidence="3 11" id="KW-0812">Transmembrane</keyword>
<dbReference type="Gene3D" id="2.60.40.10">
    <property type="entry name" value="Immunoglobulins"/>
    <property type="match status" value="5"/>
</dbReference>
<evidence type="ECO:0000256" key="1">
    <source>
        <dbReference type="ARBA" id="ARBA00004251"/>
    </source>
</evidence>
<evidence type="ECO:0000256" key="6">
    <source>
        <dbReference type="ARBA" id="ARBA00023136"/>
    </source>
</evidence>
<comment type="subcellular location">
    <subcellularLocation>
        <location evidence="1">Cell membrane</location>
        <topology evidence="1">Single-pass type I membrane protein</topology>
    </subcellularLocation>
</comment>
<dbReference type="InterPro" id="IPR007110">
    <property type="entry name" value="Ig-like_dom"/>
</dbReference>
<dbReference type="Pfam" id="PF07686">
    <property type="entry name" value="V-set"/>
    <property type="match status" value="3"/>
</dbReference>
<keyword evidence="5 11" id="KW-1133">Transmembrane helix</keyword>
<evidence type="ECO:0000256" key="11">
    <source>
        <dbReference type="SAM" id="Phobius"/>
    </source>
</evidence>
<reference evidence="14" key="1">
    <citation type="submission" date="2023-07" db="EMBL/GenBank/DDBJ databases">
        <title>Chromosome-level Genome Assembly of Striped Snakehead (Channa striata).</title>
        <authorList>
            <person name="Liu H."/>
        </authorList>
    </citation>
    <scope>NUCLEOTIDE SEQUENCE</scope>
    <source>
        <strain evidence="14">Gz</strain>
        <tissue evidence="14">Muscle</tissue>
    </source>
</reference>
<keyword evidence="6 11" id="KW-0472">Membrane</keyword>
<dbReference type="InterPro" id="IPR036179">
    <property type="entry name" value="Ig-like_dom_sf"/>
</dbReference>
<keyword evidence="2" id="KW-1003">Cell membrane</keyword>
<dbReference type="PANTHER" id="PTHR25466:SF14">
    <property type="entry name" value="BUTYROPHILIN SUBFAMILY 2 MEMBER A2-LIKE-RELATED"/>
    <property type="match status" value="1"/>
</dbReference>
<evidence type="ECO:0000256" key="8">
    <source>
        <dbReference type="ARBA" id="ARBA00023170"/>
    </source>
</evidence>
<evidence type="ECO:0000256" key="4">
    <source>
        <dbReference type="ARBA" id="ARBA00022729"/>
    </source>
</evidence>
<comment type="caution">
    <text evidence="14">The sequence shown here is derived from an EMBL/GenBank/DDBJ whole genome shotgun (WGS) entry which is preliminary data.</text>
</comment>
<feature type="chain" id="PRO_5041737857" description="Ig-like domain-containing protein" evidence="12">
    <location>
        <begin position="20"/>
        <end position="636"/>
    </location>
</feature>